<proteinExistence type="predicted"/>
<sequence>MTDTVTKPKAKPGVGKRTPDDGLTQSERFIKAAQELGTDDNPERFAERVRKLAKVPPPKGDT</sequence>
<reference evidence="2 3" key="1">
    <citation type="submission" date="2020-08" db="EMBL/GenBank/DDBJ databases">
        <title>Genomic Encyclopedia of Type Strains, Phase IV (KMG-IV): sequencing the most valuable type-strain genomes for metagenomic binning, comparative biology and taxonomic classification.</title>
        <authorList>
            <person name="Goeker M."/>
        </authorList>
    </citation>
    <scope>NUCLEOTIDE SEQUENCE [LARGE SCALE GENOMIC DNA]</scope>
    <source>
        <strain evidence="2 3">DSM 2163</strain>
    </source>
</reference>
<accession>A0A840ZGM3</accession>
<name>A0A840ZGM3_9HYPH</name>
<gene>
    <name evidence="2" type="ORF">HNR00_001026</name>
</gene>
<evidence type="ECO:0000313" key="3">
    <source>
        <dbReference type="Proteomes" id="UP000583454"/>
    </source>
</evidence>
<organism evidence="2 3">
    <name type="scientific">Methylorubrum rhodinum</name>
    <dbReference type="NCBI Taxonomy" id="29428"/>
    <lineage>
        <taxon>Bacteria</taxon>
        <taxon>Pseudomonadati</taxon>
        <taxon>Pseudomonadota</taxon>
        <taxon>Alphaproteobacteria</taxon>
        <taxon>Hyphomicrobiales</taxon>
        <taxon>Methylobacteriaceae</taxon>
        <taxon>Methylorubrum</taxon>
    </lineage>
</organism>
<evidence type="ECO:0000256" key="1">
    <source>
        <dbReference type="SAM" id="MobiDB-lite"/>
    </source>
</evidence>
<dbReference type="EMBL" id="JACHOP010000003">
    <property type="protein sequence ID" value="MBB5756328.1"/>
    <property type="molecule type" value="Genomic_DNA"/>
</dbReference>
<evidence type="ECO:0000313" key="2">
    <source>
        <dbReference type="EMBL" id="MBB5756328.1"/>
    </source>
</evidence>
<comment type="caution">
    <text evidence="2">The sequence shown here is derived from an EMBL/GenBank/DDBJ whole genome shotgun (WGS) entry which is preliminary data.</text>
</comment>
<keyword evidence="3" id="KW-1185">Reference proteome</keyword>
<dbReference type="AlphaFoldDB" id="A0A840ZGM3"/>
<protein>
    <submittedName>
        <fullName evidence="2">Uncharacterized protein</fullName>
    </submittedName>
</protein>
<dbReference type="RefSeq" id="WP_183565888.1">
    <property type="nucleotide sequence ID" value="NZ_JACHOP010000003.1"/>
</dbReference>
<dbReference type="Proteomes" id="UP000583454">
    <property type="component" value="Unassembled WGS sequence"/>
</dbReference>
<feature type="region of interest" description="Disordered" evidence="1">
    <location>
        <begin position="1"/>
        <end position="25"/>
    </location>
</feature>